<feature type="transmembrane region" description="Helical" evidence="1">
    <location>
        <begin position="166"/>
        <end position="188"/>
    </location>
</feature>
<keyword evidence="1" id="KW-1133">Transmembrane helix</keyword>
<keyword evidence="3" id="KW-1185">Reference proteome</keyword>
<dbReference type="Proteomes" id="UP000265816">
    <property type="component" value="Unassembled WGS sequence"/>
</dbReference>
<sequence>MDGTIFYWLAWLAWIGTTFIMRKSHPERLKLSAVLLLLVILSDKAVSIYGTEITLSAIVIALTVMAVTFGTGFLQLLKITISAFVVMLGYVSFLLIELYDPVWVLFDRVWMLAGCGFYLSVLLEKGLKERLAIIFAGFLTGDFLYAFILGNYSFPYKVSSLAFLDVAALAAGMVVTWVGFSNIALAVGQQILHGKGDKGLHE</sequence>
<gene>
    <name evidence="2" type="ORF">D1970_05105</name>
</gene>
<dbReference type="EMBL" id="QWVT01000010">
    <property type="protein sequence ID" value="RID87306.1"/>
    <property type="molecule type" value="Genomic_DNA"/>
</dbReference>
<feature type="transmembrane region" description="Helical" evidence="1">
    <location>
        <begin position="131"/>
        <end position="154"/>
    </location>
</feature>
<keyword evidence="1" id="KW-0472">Membrane</keyword>
<organism evidence="2 3">
    <name type="scientific">Mesobacillus zeae</name>
    <dbReference type="NCBI Taxonomy" id="1917180"/>
    <lineage>
        <taxon>Bacteria</taxon>
        <taxon>Bacillati</taxon>
        <taxon>Bacillota</taxon>
        <taxon>Bacilli</taxon>
        <taxon>Bacillales</taxon>
        <taxon>Bacillaceae</taxon>
        <taxon>Mesobacillus</taxon>
    </lineage>
</organism>
<dbReference type="AlphaFoldDB" id="A0A398BIM4"/>
<dbReference type="PIRSF" id="PIRSF036710">
    <property type="entry name" value="YphA_Bacsu"/>
    <property type="match status" value="1"/>
</dbReference>
<accession>A0A398BIM4</accession>
<feature type="transmembrane region" description="Helical" evidence="1">
    <location>
        <begin position="6"/>
        <end position="22"/>
    </location>
</feature>
<proteinExistence type="predicted"/>
<dbReference type="Pfam" id="PF24124">
    <property type="entry name" value="YphA"/>
    <property type="match status" value="1"/>
</dbReference>
<name>A0A398BIM4_9BACI</name>
<dbReference type="InterPro" id="IPR014617">
    <property type="entry name" value="YphA_Bacsu"/>
</dbReference>
<evidence type="ECO:0000256" key="1">
    <source>
        <dbReference type="SAM" id="Phobius"/>
    </source>
</evidence>
<feature type="transmembrane region" description="Helical" evidence="1">
    <location>
        <begin position="105"/>
        <end position="124"/>
    </location>
</feature>
<evidence type="ECO:0000313" key="3">
    <source>
        <dbReference type="Proteomes" id="UP000265816"/>
    </source>
</evidence>
<keyword evidence="1" id="KW-0812">Transmembrane</keyword>
<protein>
    <submittedName>
        <fullName evidence="2">Uncharacterized protein</fullName>
    </submittedName>
</protein>
<reference evidence="2 3" key="1">
    <citation type="submission" date="2018-08" db="EMBL/GenBank/DDBJ databases">
        <title>Bacillus jemisoniae sp. nov., Bacillus chryseoplanitiae sp. nov., Bacillus resnikiae sp. nov., and Bacillus frankliniae sp. nov., isolated from Viking spacecraft and associated surfaces.</title>
        <authorList>
            <person name="Seuylemezian A."/>
            <person name="Vaishampayan P."/>
        </authorList>
    </citation>
    <scope>NUCLEOTIDE SEQUENCE [LARGE SCALE GENOMIC DNA]</scope>
    <source>
        <strain evidence="2 3">JJ-247</strain>
    </source>
</reference>
<evidence type="ECO:0000313" key="2">
    <source>
        <dbReference type="EMBL" id="RID87306.1"/>
    </source>
</evidence>
<feature type="transmembrane region" description="Helical" evidence="1">
    <location>
        <begin position="81"/>
        <end position="99"/>
    </location>
</feature>
<comment type="caution">
    <text evidence="2">The sequence shown here is derived from an EMBL/GenBank/DDBJ whole genome shotgun (WGS) entry which is preliminary data.</text>
</comment>
<feature type="transmembrane region" description="Helical" evidence="1">
    <location>
        <begin position="55"/>
        <end position="74"/>
    </location>
</feature>